<dbReference type="PANTHER" id="PTHR43433:SF5">
    <property type="entry name" value="AB HYDROLASE-1 DOMAIN-CONTAINING PROTEIN"/>
    <property type="match status" value="1"/>
</dbReference>
<dbReference type="Gene3D" id="3.40.50.1820">
    <property type="entry name" value="alpha/beta hydrolase"/>
    <property type="match status" value="1"/>
</dbReference>
<keyword evidence="3" id="KW-0378">Hydrolase</keyword>
<dbReference type="InterPro" id="IPR050471">
    <property type="entry name" value="AB_hydrolase"/>
</dbReference>
<dbReference type="SUPFAM" id="SSF53474">
    <property type="entry name" value="alpha/beta-Hydrolases"/>
    <property type="match status" value="1"/>
</dbReference>
<dbReference type="Proteomes" id="UP000534306">
    <property type="component" value="Unassembled WGS sequence"/>
</dbReference>
<evidence type="ECO:0000313" key="4">
    <source>
        <dbReference type="Proteomes" id="UP000534306"/>
    </source>
</evidence>
<evidence type="ECO:0000313" key="5">
    <source>
        <dbReference type="Proteomes" id="UP000553957"/>
    </source>
</evidence>
<evidence type="ECO:0000259" key="1">
    <source>
        <dbReference type="Pfam" id="PF00561"/>
    </source>
</evidence>
<organism evidence="3 4">
    <name type="scientific">Kribbella sandramycini</name>
    <dbReference type="NCBI Taxonomy" id="60450"/>
    <lineage>
        <taxon>Bacteria</taxon>
        <taxon>Bacillati</taxon>
        <taxon>Actinomycetota</taxon>
        <taxon>Actinomycetes</taxon>
        <taxon>Propionibacteriales</taxon>
        <taxon>Kribbellaceae</taxon>
        <taxon>Kribbella</taxon>
    </lineage>
</organism>
<dbReference type="PANTHER" id="PTHR43433">
    <property type="entry name" value="HYDROLASE, ALPHA/BETA FOLD FAMILY PROTEIN"/>
    <property type="match status" value="1"/>
</dbReference>
<gene>
    <name evidence="2" type="ORF">HNR71_004947</name>
    <name evidence="3" type="ORF">HPO96_11395</name>
</gene>
<reference evidence="3 4" key="1">
    <citation type="submission" date="2020-05" db="EMBL/GenBank/DDBJ databases">
        <title>Genome sequence of Kribbella sandramycini ATCC 39419.</title>
        <authorList>
            <person name="Maclea K.S."/>
            <person name="Fair J.L."/>
        </authorList>
    </citation>
    <scope>NUCLEOTIDE SEQUENCE [LARGE SCALE GENOMIC DNA]</scope>
    <source>
        <strain evidence="3 4">ATCC 39419</strain>
    </source>
</reference>
<protein>
    <submittedName>
        <fullName evidence="3">Alpha/beta hydrolase</fullName>
    </submittedName>
    <submittedName>
        <fullName evidence="2">Pimeloyl-ACP methyl ester carboxylesterase</fullName>
    </submittedName>
</protein>
<dbReference type="AlphaFoldDB" id="A0A7Y4NYS7"/>
<name>A0A7Y4NYS7_9ACTN</name>
<dbReference type="GO" id="GO:0016787">
    <property type="term" value="F:hydrolase activity"/>
    <property type="evidence" value="ECO:0007669"/>
    <property type="project" value="UniProtKB-KW"/>
</dbReference>
<keyword evidence="4" id="KW-1185">Reference proteome</keyword>
<dbReference type="InterPro" id="IPR000073">
    <property type="entry name" value="AB_hydrolase_1"/>
</dbReference>
<sequence>MRQTAYVPYATAQDGTRIAYQISGEGQPLVLLAGQSNNHTWWEPVRGDFDTTYRTITLDWRGTGASDKPDEVYSTPGFADDVVAVLDELGLASAHVYGTSMGGRVAQWIAINHPDRVRGLVLGCTSPGPAHGFERSQELRKALADPIRAGRVLIDLMYTPQWRAANPGPYPVLGDADMPPYAKGRHLVASNKHEAWERLPEIGAPTLILHGADDIFSPVANAQVLSERIPQARAEVIAGARHAYFHEFRAVASPLVLEFLAVAGLGYDSTD</sequence>
<dbReference type="PRINTS" id="PR00111">
    <property type="entry name" value="ABHYDROLASE"/>
</dbReference>
<dbReference type="InterPro" id="IPR029058">
    <property type="entry name" value="AB_hydrolase_fold"/>
</dbReference>
<feature type="domain" description="AB hydrolase-1" evidence="1">
    <location>
        <begin position="28"/>
        <end position="247"/>
    </location>
</feature>
<dbReference type="Pfam" id="PF00561">
    <property type="entry name" value="Abhydrolase_1"/>
    <property type="match status" value="1"/>
</dbReference>
<dbReference type="EMBL" id="JABJRC010000002">
    <property type="protein sequence ID" value="NOL40851.1"/>
    <property type="molecule type" value="Genomic_DNA"/>
</dbReference>
<dbReference type="RefSeq" id="WP_171673325.1">
    <property type="nucleotide sequence ID" value="NZ_BAAAGT010000002.1"/>
</dbReference>
<comment type="caution">
    <text evidence="3">The sequence shown here is derived from an EMBL/GenBank/DDBJ whole genome shotgun (WGS) entry which is preliminary data.</text>
</comment>
<accession>A0A7Y4NYS7</accession>
<reference evidence="2 5" key="2">
    <citation type="submission" date="2020-08" db="EMBL/GenBank/DDBJ databases">
        <title>Sequencing the genomes of 1000 actinobacteria strains.</title>
        <authorList>
            <person name="Klenk H.-P."/>
        </authorList>
    </citation>
    <scope>NUCLEOTIDE SEQUENCE [LARGE SCALE GENOMIC DNA]</scope>
    <source>
        <strain evidence="2 5">DSM 15626</strain>
    </source>
</reference>
<evidence type="ECO:0000313" key="3">
    <source>
        <dbReference type="EMBL" id="NOL40851.1"/>
    </source>
</evidence>
<dbReference type="Proteomes" id="UP000553957">
    <property type="component" value="Unassembled WGS sequence"/>
</dbReference>
<evidence type="ECO:0000313" key="2">
    <source>
        <dbReference type="EMBL" id="MBB6569310.1"/>
    </source>
</evidence>
<proteinExistence type="predicted"/>
<dbReference type="EMBL" id="JACHKF010000001">
    <property type="protein sequence ID" value="MBB6569310.1"/>
    <property type="molecule type" value="Genomic_DNA"/>
</dbReference>